<organism evidence="1 2">
    <name type="scientific">Populus trichocarpa</name>
    <name type="common">Western balsam poplar</name>
    <name type="synonym">Populus balsamifera subsp. trichocarpa</name>
    <dbReference type="NCBI Taxonomy" id="3694"/>
    <lineage>
        <taxon>Eukaryota</taxon>
        <taxon>Viridiplantae</taxon>
        <taxon>Streptophyta</taxon>
        <taxon>Embryophyta</taxon>
        <taxon>Tracheophyta</taxon>
        <taxon>Spermatophyta</taxon>
        <taxon>Magnoliopsida</taxon>
        <taxon>eudicotyledons</taxon>
        <taxon>Gunneridae</taxon>
        <taxon>Pentapetalae</taxon>
        <taxon>rosids</taxon>
        <taxon>fabids</taxon>
        <taxon>Malpighiales</taxon>
        <taxon>Salicaceae</taxon>
        <taxon>Saliceae</taxon>
        <taxon>Populus</taxon>
    </lineage>
</organism>
<dbReference type="InParanoid" id="A0A3N7GBN1"/>
<name>A0A3N7GBN1_POPTR</name>
<dbReference type="EMBL" id="CM009293">
    <property type="protein sequence ID" value="RQO89704.1"/>
    <property type="molecule type" value="Genomic_DNA"/>
</dbReference>
<sequence length="50" mass="5105">MAQGGDLNFEASLSVLLMGAGLPSLKSHCLVACTYPSVVGLSLFSLAMTC</sequence>
<reference evidence="1 2" key="1">
    <citation type="journal article" date="2006" name="Science">
        <title>The genome of black cottonwood, Populus trichocarpa (Torr. &amp; Gray).</title>
        <authorList>
            <person name="Tuskan G.A."/>
            <person name="Difazio S."/>
            <person name="Jansson S."/>
            <person name="Bohlmann J."/>
            <person name="Grigoriev I."/>
            <person name="Hellsten U."/>
            <person name="Putnam N."/>
            <person name="Ralph S."/>
            <person name="Rombauts S."/>
            <person name="Salamov A."/>
            <person name="Schein J."/>
            <person name="Sterck L."/>
            <person name="Aerts A."/>
            <person name="Bhalerao R.R."/>
            <person name="Bhalerao R.P."/>
            <person name="Blaudez D."/>
            <person name="Boerjan W."/>
            <person name="Brun A."/>
            <person name="Brunner A."/>
            <person name="Busov V."/>
            <person name="Campbell M."/>
            <person name="Carlson J."/>
            <person name="Chalot M."/>
            <person name="Chapman J."/>
            <person name="Chen G.L."/>
            <person name="Cooper D."/>
            <person name="Coutinho P.M."/>
            <person name="Couturier J."/>
            <person name="Covert S."/>
            <person name="Cronk Q."/>
            <person name="Cunningham R."/>
            <person name="Davis J."/>
            <person name="Degroeve S."/>
            <person name="Dejardin A."/>
            <person name="Depamphilis C."/>
            <person name="Detter J."/>
            <person name="Dirks B."/>
            <person name="Dubchak I."/>
            <person name="Duplessis S."/>
            <person name="Ehlting J."/>
            <person name="Ellis B."/>
            <person name="Gendler K."/>
            <person name="Goodstein D."/>
            <person name="Gribskov M."/>
            <person name="Grimwood J."/>
            <person name="Groover A."/>
            <person name="Gunter L."/>
            <person name="Hamberger B."/>
            <person name="Heinze B."/>
            <person name="Helariutta Y."/>
            <person name="Henrissat B."/>
            <person name="Holligan D."/>
            <person name="Holt R."/>
            <person name="Huang W."/>
            <person name="Islam-Faridi N."/>
            <person name="Jones S."/>
            <person name="Jones-Rhoades M."/>
            <person name="Jorgensen R."/>
            <person name="Joshi C."/>
            <person name="Kangasjarvi J."/>
            <person name="Karlsson J."/>
            <person name="Kelleher C."/>
            <person name="Kirkpatrick R."/>
            <person name="Kirst M."/>
            <person name="Kohler A."/>
            <person name="Kalluri U."/>
            <person name="Larimer F."/>
            <person name="Leebens-Mack J."/>
            <person name="Leple J.C."/>
            <person name="Locascio P."/>
            <person name="Lou Y."/>
            <person name="Lucas S."/>
            <person name="Martin F."/>
            <person name="Montanini B."/>
            <person name="Napoli C."/>
            <person name="Nelson D.R."/>
            <person name="Nelson C."/>
            <person name="Nieminen K."/>
            <person name="Nilsson O."/>
            <person name="Pereda V."/>
            <person name="Peter G."/>
            <person name="Philippe R."/>
            <person name="Pilate G."/>
            <person name="Poliakov A."/>
            <person name="Razumovskaya J."/>
            <person name="Richardson P."/>
            <person name="Rinaldi C."/>
            <person name="Ritland K."/>
            <person name="Rouze P."/>
            <person name="Ryaboy D."/>
            <person name="Schmutz J."/>
            <person name="Schrader J."/>
            <person name="Segerman B."/>
            <person name="Shin H."/>
            <person name="Siddiqui A."/>
            <person name="Sterky F."/>
            <person name="Terry A."/>
            <person name="Tsai C.J."/>
            <person name="Uberbacher E."/>
            <person name="Unneberg P."/>
            <person name="Vahala J."/>
            <person name="Wall K."/>
            <person name="Wessler S."/>
            <person name="Yang G."/>
            <person name="Yin T."/>
            <person name="Douglas C."/>
            <person name="Marra M."/>
            <person name="Sandberg G."/>
            <person name="Van de Peer Y."/>
            <person name="Rokhsar D."/>
        </authorList>
    </citation>
    <scope>NUCLEOTIDE SEQUENCE [LARGE SCALE GENOMIC DNA]</scope>
    <source>
        <strain evidence="2">cv. Nisqually</strain>
    </source>
</reference>
<accession>A0A3N7GBN1</accession>
<evidence type="ECO:0000313" key="1">
    <source>
        <dbReference type="EMBL" id="RQO89704.1"/>
    </source>
</evidence>
<keyword evidence="2" id="KW-1185">Reference proteome</keyword>
<protein>
    <submittedName>
        <fullName evidence="1">Uncharacterized protein</fullName>
    </submittedName>
</protein>
<evidence type="ECO:0000313" key="2">
    <source>
        <dbReference type="Proteomes" id="UP000006729"/>
    </source>
</evidence>
<gene>
    <name evidence="1" type="ORF">POPTR_004G223950</name>
</gene>
<proteinExistence type="predicted"/>
<dbReference type="AlphaFoldDB" id="A0A3N7GBN1"/>
<dbReference type="Proteomes" id="UP000006729">
    <property type="component" value="Chromosome 4"/>
</dbReference>